<gene>
    <name evidence="1" type="ORF">L484_025692</name>
</gene>
<dbReference type="Proteomes" id="UP000030645">
    <property type="component" value="Unassembled WGS sequence"/>
</dbReference>
<protein>
    <submittedName>
        <fullName evidence="1">Uncharacterized protein</fullName>
    </submittedName>
</protein>
<reference evidence="2" key="1">
    <citation type="submission" date="2013-01" db="EMBL/GenBank/DDBJ databases">
        <title>Draft Genome Sequence of a Mulberry Tree, Morus notabilis C.K. Schneid.</title>
        <authorList>
            <person name="He N."/>
            <person name="Zhao S."/>
        </authorList>
    </citation>
    <scope>NUCLEOTIDE SEQUENCE</scope>
</reference>
<dbReference type="AlphaFoldDB" id="W9RS68"/>
<dbReference type="EMBL" id="KE344562">
    <property type="protein sequence ID" value="EXB67214.1"/>
    <property type="molecule type" value="Genomic_DNA"/>
</dbReference>
<name>W9RS68_9ROSA</name>
<organism evidence="1 2">
    <name type="scientific">Morus notabilis</name>
    <dbReference type="NCBI Taxonomy" id="981085"/>
    <lineage>
        <taxon>Eukaryota</taxon>
        <taxon>Viridiplantae</taxon>
        <taxon>Streptophyta</taxon>
        <taxon>Embryophyta</taxon>
        <taxon>Tracheophyta</taxon>
        <taxon>Spermatophyta</taxon>
        <taxon>Magnoliopsida</taxon>
        <taxon>eudicotyledons</taxon>
        <taxon>Gunneridae</taxon>
        <taxon>Pentapetalae</taxon>
        <taxon>rosids</taxon>
        <taxon>fabids</taxon>
        <taxon>Rosales</taxon>
        <taxon>Moraceae</taxon>
        <taxon>Moreae</taxon>
        <taxon>Morus</taxon>
    </lineage>
</organism>
<accession>W9RS68</accession>
<evidence type="ECO:0000313" key="2">
    <source>
        <dbReference type="Proteomes" id="UP000030645"/>
    </source>
</evidence>
<proteinExistence type="predicted"/>
<evidence type="ECO:0000313" key="1">
    <source>
        <dbReference type="EMBL" id="EXB67214.1"/>
    </source>
</evidence>
<keyword evidence="2" id="KW-1185">Reference proteome</keyword>
<sequence>MEFGIWIGSIGHSKIHQNQKYYYLPPSRFCRVTDAPSNRVQIRISCTIKFVIVMKSVTRRRTSHTSVCFLPNSAPLLGLYYLFIRTCQKAKIESTTQSKKYSGNLMKPNITEIETKPKLGKLMSNKISKSLQLSHKWLAKLQQEASCIIQHQ</sequence>